<accession>F0SJ37</accession>
<organism evidence="1 2">
    <name type="scientific">Rubinisphaera brasiliensis (strain ATCC 49424 / DSM 5305 / JCM 21570 / IAM 15109 / NBRC 103401 / IFAM 1448)</name>
    <name type="common">Planctomyces brasiliensis</name>
    <dbReference type="NCBI Taxonomy" id="756272"/>
    <lineage>
        <taxon>Bacteria</taxon>
        <taxon>Pseudomonadati</taxon>
        <taxon>Planctomycetota</taxon>
        <taxon>Planctomycetia</taxon>
        <taxon>Planctomycetales</taxon>
        <taxon>Planctomycetaceae</taxon>
        <taxon>Rubinisphaera</taxon>
    </lineage>
</organism>
<dbReference type="EMBL" id="CP002546">
    <property type="protein sequence ID" value="ADY58579.1"/>
    <property type="molecule type" value="Genomic_DNA"/>
</dbReference>
<dbReference type="OrthoDB" id="9876069at2"/>
<proteinExistence type="predicted"/>
<keyword evidence="2" id="KW-1185">Reference proteome</keyword>
<dbReference type="HOGENOM" id="CLU_2438925_0_0_0"/>
<dbReference type="AlphaFoldDB" id="F0SJ37"/>
<dbReference type="Proteomes" id="UP000006860">
    <property type="component" value="Chromosome"/>
</dbReference>
<dbReference type="KEGG" id="pbs:Plabr_0958"/>
<dbReference type="STRING" id="756272.Plabr_0958"/>
<evidence type="ECO:0000313" key="2">
    <source>
        <dbReference type="Proteomes" id="UP000006860"/>
    </source>
</evidence>
<gene>
    <name evidence="1" type="ordered locus">Plabr_0958</name>
</gene>
<dbReference type="RefSeq" id="WP_013627317.1">
    <property type="nucleotide sequence ID" value="NC_015174.1"/>
</dbReference>
<sequence>MPVYEIEQYELHTQTYRVEATSEAEAIVKLLDGEADPVDNTLEYIEIAEDFGMPVDEHKELAAELSKLGVPVGECVIPSIRHIEISEEED</sequence>
<evidence type="ECO:0000313" key="1">
    <source>
        <dbReference type="EMBL" id="ADY58579.1"/>
    </source>
</evidence>
<protein>
    <submittedName>
        <fullName evidence="1">Uncharacterized protein</fullName>
    </submittedName>
</protein>
<reference evidence="2" key="1">
    <citation type="submission" date="2011-02" db="EMBL/GenBank/DDBJ databases">
        <title>The complete genome of Planctomyces brasiliensis DSM 5305.</title>
        <authorList>
            <person name="Lucas S."/>
            <person name="Copeland A."/>
            <person name="Lapidus A."/>
            <person name="Bruce D."/>
            <person name="Goodwin L."/>
            <person name="Pitluck S."/>
            <person name="Kyrpides N."/>
            <person name="Mavromatis K."/>
            <person name="Pagani I."/>
            <person name="Ivanova N."/>
            <person name="Ovchinnikova G."/>
            <person name="Lu M."/>
            <person name="Detter J.C."/>
            <person name="Han C."/>
            <person name="Land M."/>
            <person name="Hauser L."/>
            <person name="Markowitz V."/>
            <person name="Cheng J.-F."/>
            <person name="Hugenholtz P."/>
            <person name="Woyke T."/>
            <person name="Wu D."/>
            <person name="Tindall B."/>
            <person name="Pomrenke H.G."/>
            <person name="Brambilla E."/>
            <person name="Klenk H.-P."/>
            <person name="Eisen J.A."/>
        </authorList>
    </citation>
    <scope>NUCLEOTIDE SEQUENCE [LARGE SCALE GENOMIC DNA]</scope>
    <source>
        <strain evidence="2">ATCC 49424 / DSM 5305 / JCM 21570 / NBRC 103401 / IFAM 1448</strain>
    </source>
</reference>
<name>F0SJ37_RUBBR</name>